<sequence length="130" mass="14042">MRRDGADSANSWGIPSLWRGQWTEQPRQGEREAAHAQAADSTTIAGQSSGRAPSGSGGVANSGSRARQAGNQQGRAGEGAPGNQTESLIIKNSGRLLFPQLLQFLITSRNRKHDSDGWNMRKRLKEECGR</sequence>
<dbReference type="Gramene" id="ORUFI08G10650.1">
    <property type="protein sequence ID" value="ORUFI08G10650.1"/>
    <property type="gene ID" value="ORUFI08G10650"/>
</dbReference>
<dbReference type="Proteomes" id="UP000008022">
    <property type="component" value="Unassembled WGS sequence"/>
</dbReference>
<feature type="compositionally biased region" description="Polar residues" evidence="1">
    <location>
        <begin position="61"/>
        <end position="74"/>
    </location>
</feature>
<reference evidence="3" key="1">
    <citation type="submission" date="2013-06" db="EMBL/GenBank/DDBJ databases">
        <authorList>
            <person name="Zhao Q."/>
        </authorList>
    </citation>
    <scope>NUCLEOTIDE SEQUENCE</scope>
    <source>
        <strain evidence="3">cv. W1943</strain>
    </source>
</reference>
<feature type="region of interest" description="Disordered" evidence="1">
    <location>
        <begin position="1"/>
        <end position="87"/>
    </location>
</feature>
<organism evidence="2 3">
    <name type="scientific">Oryza rufipogon</name>
    <name type="common">Brownbeard rice</name>
    <name type="synonym">Asian wild rice</name>
    <dbReference type="NCBI Taxonomy" id="4529"/>
    <lineage>
        <taxon>Eukaryota</taxon>
        <taxon>Viridiplantae</taxon>
        <taxon>Streptophyta</taxon>
        <taxon>Embryophyta</taxon>
        <taxon>Tracheophyta</taxon>
        <taxon>Spermatophyta</taxon>
        <taxon>Magnoliopsida</taxon>
        <taxon>Liliopsida</taxon>
        <taxon>Poales</taxon>
        <taxon>Poaceae</taxon>
        <taxon>BOP clade</taxon>
        <taxon>Oryzoideae</taxon>
        <taxon>Oryzeae</taxon>
        <taxon>Oryzinae</taxon>
        <taxon>Oryza</taxon>
    </lineage>
</organism>
<reference evidence="2" key="2">
    <citation type="submission" date="2015-06" db="UniProtKB">
        <authorList>
            <consortium name="EnsemblPlants"/>
        </authorList>
    </citation>
    <scope>IDENTIFICATION</scope>
</reference>
<proteinExistence type="predicted"/>
<protein>
    <submittedName>
        <fullName evidence="2">Uncharacterized protein</fullName>
    </submittedName>
</protein>
<accession>A0A0E0QGY1</accession>
<dbReference type="AlphaFoldDB" id="A0A0E0QGY1"/>
<keyword evidence="3" id="KW-1185">Reference proteome</keyword>
<evidence type="ECO:0000256" key="1">
    <source>
        <dbReference type="SAM" id="MobiDB-lite"/>
    </source>
</evidence>
<evidence type="ECO:0000313" key="2">
    <source>
        <dbReference type="EnsemblPlants" id="ORUFI08G10650.1"/>
    </source>
</evidence>
<dbReference type="EnsemblPlants" id="ORUFI08G10650.1">
    <property type="protein sequence ID" value="ORUFI08G10650.1"/>
    <property type="gene ID" value="ORUFI08G10650"/>
</dbReference>
<feature type="compositionally biased region" description="Polar residues" evidence="1">
    <location>
        <begin position="39"/>
        <end position="51"/>
    </location>
</feature>
<evidence type="ECO:0000313" key="3">
    <source>
        <dbReference type="Proteomes" id="UP000008022"/>
    </source>
</evidence>
<dbReference type="HOGENOM" id="CLU_1941552_0_0_1"/>
<name>A0A0E0QGY1_ORYRU</name>